<evidence type="ECO:0008006" key="3">
    <source>
        <dbReference type="Google" id="ProtNLM"/>
    </source>
</evidence>
<evidence type="ECO:0000313" key="2">
    <source>
        <dbReference type="EMBL" id="HFC91568.1"/>
    </source>
</evidence>
<comment type="caution">
    <text evidence="2">The sequence shown here is derived from an EMBL/GenBank/DDBJ whole genome shotgun (WGS) entry which is preliminary data.</text>
</comment>
<protein>
    <recommendedName>
        <fullName evidence="3">YD repeat-containing protein</fullName>
    </recommendedName>
</protein>
<dbReference type="EMBL" id="DRMS01000080">
    <property type="protein sequence ID" value="HFC91568.1"/>
    <property type="molecule type" value="Genomic_DNA"/>
</dbReference>
<dbReference type="AlphaFoldDB" id="A0A7V2WU04"/>
<feature type="chain" id="PRO_5031345847" description="YD repeat-containing protein" evidence="1">
    <location>
        <begin position="19"/>
        <end position="266"/>
    </location>
</feature>
<dbReference type="Proteomes" id="UP000885750">
    <property type="component" value="Unassembled WGS sequence"/>
</dbReference>
<keyword evidence="1" id="KW-0732">Signal</keyword>
<organism evidence="2">
    <name type="scientific">Leucothrix mucor</name>
    <dbReference type="NCBI Taxonomy" id="45248"/>
    <lineage>
        <taxon>Bacteria</taxon>
        <taxon>Pseudomonadati</taxon>
        <taxon>Pseudomonadota</taxon>
        <taxon>Gammaproteobacteria</taxon>
        <taxon>Thiotrichales</taxon>
        <taxon>Thiotrichaceae</taxon>
        <taxon>Leucothrix</taxon>
    </lineage>
</organism>
<feature type="signal peptide" evidence="1">
    <location>
        <begin position="1"/>
        <end position="18"/>
    </location>
</feature>
<gene>
    <name evidence="2" type="ORF">ENJ51_02010</name>
</gene>
<name>A0A7V2WU04_LEUMU</name>
<accession>A0A7V2WU04</accession>
<evidence type="ECO:0000256" key="1">
    <source>
        <dbReference type="SAM" id="SignalP"/>
    </source>
</evidence>
<reference evidence="2" key="1">
    <citation type="journal article" date="2020" name="mSystems">
        <title>Genome- and Community-Level Interaction Insights into Carbon Utilization and Element Cycling Functions of Hydrothermarchaeota in Hydrothermal Sediment.</title>
        <authorList>
            <person name="Zhou Z."/>
            <person name="Liu Y."/>
            <person name="Xu W."/>
            <person name="Pan J."/>
            <person name="Luo Z.H."/>
            <person name="Li M."/>
        </authorList>
    </citation>
    <scope>NUCLEOTIDE SEQUENCE [LARGE SCALE GENOMIC DNA]</scope>
    <source>
        <strain evidence="2">HyVt-493</strain>
    </source>
</reference>
<proteinExistence type="predicted"/>
<sequence>MSHSKIISFIFISLLLNACGGSTGNTNTTNTSNKLVTQVLVDYGNNGEIDTIKDYEYDENGNLLFLRTDTGNDGDYDTVMEYAYDNQNNRIKQTRWIDKARIRAEEVLKTYDSNNNMLTNDITDYLNGFSEYNTYTYSGNKIATRRITSSDNTSIYTYFYTGNVLDIHQDINNDGELDYIETINYDGKGNIIQSGMYNPDGTLSTSFTGKIQTFSYDEHQNILISGTLSGTIHYRHTYTYDSNGNMLTHLFQPTGGTISLLTYLYD</sequence>
<dbReference type="Gene3D" id="2.180.10.10">
    <property type="entry name" value="RHS repeat-associated core"/>
    <property type="match status" value="1"/>
</dbReference>